<accession>A0AAW3DDP7</accession>
<dbReference type="KEGG" id="fpm:LA56_401"/>
<sequence length="43" mass="4580">MKKIIIASIVLSLANIVLGSPLHQMNSFSNNGVFPAPVMILAE</sequence>
<evidence type="ECO:0000313" key="1">
    <source>
        <dbReference type="EMBL" id="KFJ43903.1"/>
    </source>
</evidence>
<reference evidence="1 2" key="1">
    <citation type="submission" date="2014-04" db="EMBL/GenBank/DDBJ databases">
        <authorList>
            <person name="Bishop-Lilly K.A."/>
            <person name="Broomall S.M."/>
            <person name="Chain P.S."/>
            <person name="Chertkov O."/>
            <person name="Coyne S.R."/>
            <person name="Daligault H.E."/>
            <person name="Davenport K.W."/>
            <person name="Erkkila T."/>
            <person name="Frey K.G."/>
            <person name="Gibbons H.S."/>
            <person name="Gu W."/>
            <person name="Jaissle J."/>
            <person name="Johnson S.L."/>
            <person name="Koroleva G.I."/>
            <person name="Ladner J.T."/>
            <person name="Lo C.-C."/>
            <person name="Minogue T.D."/>
            <person name="Munk C."/>
            <person name="Palacios G.F."/>
            <person name="Redden C.L."/>
            <person name="Rosenzweig C.N."/>
            <person name="Scholz M.B."/>
            <person name="Teshima H."/>
            <person name="Xu Y."/>
        </authorList>
    </citation>
    <scope>NUCLEOTIDE SEQUENCE [LARGE SCALE GENOMIC DNA]</scope>
    <source>
        <strain evidence="1 2">FAJ</strain>
    </source>
</reference>
<dbReference type="RefSeq" id="WP_265658624.1">
    <property type="nucleotide sequence ID" value="NZ_CP009442.1"/>
</dbReference>
<comment type="caution">
    <text evidence="1">The sequence shown here is derived from an EMBL/GenBank/DDBJ whole genome shotgun (WGS) entry which is preliminary data.</text>
</comment>
<protein>
    <submittedName>
        <fullName evidence="1">Uncharacterized protein</fullName>
    </submittedName>
</protein>
<dbReference type="Proteomes" id="UP000029117">
    <property type="component" value="Unassembled WGS sequence"/>
</dbReference>
<dbReference type="EMBL" id="JOUE01000003">
    <property type="protein sequence ID" value="KFJ43903.1"/>
    <property type="molecule type" value="Genomic_DNA"/>
</dbReference>
<organism evidence="1 2">
    <name type="scientific">Francisella philomiragia</name>
    <dbReference type="NCBI Taxonomy" id="28110"/>
    <lineage>
        <taxon>Bacteria</taxon>
        <taxon>Pseudomonadati</taxon>
        <taxon>Pseudomonadota</taxon>
        <taxon>Gammaproteobacteria</taxon>
        <taxon>Thiotrichales</taxon>
        <taxon>Francisellaceae</taxon>
        <taxon>Francisella</taxon>
    </lineage>
</organism>
<name>A0AAW3DDP7_9GAMM</name>
<dbReference type="AlphaFoldDB" id="A0AAW3DDP7"/>
<proteinExistence type="predicted"/>
<gene>
    <name evidence="1" type="ORF">DR78_1855</name>
</gene>
<evidence type="ECO:0000313" key="2">
    <source>
        <dbReference type="Proteomes" id="UP000029117"/>
    </source>
</evidence>